<evidence type="ECO:0000256" key="1">
    <source>
        <dbReference type="SAM" id="MobiDB-lite"/>
    </source>
</evidence>
<proteinExistence type="predicted"/>
<comment type="caution">
    <text evidence="2">The sequence shown here is derived from an EMBL/GenBank/DDBJ whole genome shotgun (WGS) entry which is preliminary data.</text>
</comment>
<accession>A0ABD1V6C3</accession>
<keyword evidence="3" id="KW-1185">Reference proteome</keyword>
<evidence type="ECO:0000313" key="3">
    <source>
        <dbReference type="Proteomes" id="UP001604336"/>
    </source>
</evidence>
<dbReference type="EMBL" id="JBFOLK010000002">
    <property type="protein sequence ID" value="KAL2532884.1"/>
    <property type="molecule type" value="Genomic_DNA"/>
</dbReference>
<dbReference type="AlphaFoldDB" id="A0ABD1V6C3"/>
<protein>
    <recommendedName>
        <fullName evidence="4">C2 domain-containing protein</fullName>
    </recommendedName>
</protein>
<name>A0ABD1V6C3_9LAMI</name>
<sequence>MPHSFEELATRTHDLEIQIARYESYLPSDLRDKKDPKKEIKRDGKSGFNQKGQGAIGMIRLKLQIGDLNSLALFHVIDAKISYEFLIGRVWLYENVVAESKPFFKEEFYFADAKLYLEGEELHSVGLSLAGFKIREDTKTYLWKALQRQTTSNDISTC</sequence>
<reference evidence="3" key="1">
    <citation type="submission" date="2024-07" db="EMBL/GenBank/DDBJ databases">
        <title>Two chromosome-level genome assemblies of Korean endemic species Abeliophyllum distichum and Forsythia ovata (Oleaceae).</title>
        <authorList>
            <person name="Jang H."/>
        </authorList>
    </citation>
    <scope>NUCLEOTIDE SEQUENCE [LARGE SCALE GENOMIC DNA]</scope>
</reference>
<evidence type="ECO:0000313" key="2">
    <source>
        <dbReference type="EMBL" id="KAL2532884.1"/>
    </source>
</evidence>
<gene>
    <name evidence="2" type="ORF">Adt_06235</name>
</gene>
<evidence type="ECO:0008006" key="4">
    <source>
        <dbReference type="Google" id="ProtNLM"/>
    </source>
</evidence>
<feature type="compositionally biased region" description="Basic and acidic residues" evidence="1">
    <location>
        <begin position="29"/>
        <end position="45"/>
    </location>
</feature>
<organism evidence="2 3">
    <name type="scientific">Abeliophyllum distichum</name>
    <dbReference type="NCBI Taxonomy" id="126358"/>
    <lineage>
        <taxon>Eukaryota</taxon>
        <taxon>Viridiplantae</taxon>
        <taxon>Streptophyta</taxon>
        <taxon>Embryophyta</taxon>
        <taxon>Tracheophyta</taxon>
        <taxon>Spermatophyta</taxon>
        <taxon>Magnoliopsida</taxon>
        <taxon>eudicotyledons</taxon>
        <taxon>Gunneridae</taxon>
        <taxon>Pentapetalae</taxon>
        <taxon>asterids</taxon>
        <taxon>lamiids</taxon>
        <taxon>Lamiales</taxon>
        <taxon>Oleaceae</taxon>
        <taxon>Forsythieae</taxon>
        <taxon>Abeliophyllum</taxon>
    </lineage>
</organism>
<feature type="region of interest" description="Disordered" evidence="1">
    <location>
        <begin position="29"/>
        <end position="49"/>
    </location>
</feature>
<dbReference type="Proteomes" id="UP001604336">
    <property type="component" value="Unassembled WGS sequence"/>
</dbReference>